<dbReference type="AlphaFoldDB" id="A0A8H3J2N2"/>
<gene>
    <name evidence="1" type="ORF">ALECFALPRED_008165</name>
</gene>
<reference evidence="1" key="1">
    <citation type="submission" date="2021-03" db="EMBL/GenBank/DDBJ databases">
        <authorList>
            <person name="Tagirdzhanova G."/>
        </authorList>
    </citation>
    <scope>NUCLEOTIDE SEQUENCE</scope>
</reference>
<proteinExistence type="predicted"/>
<dbReference type="SUPFAM" id="SSF51905">
    <property type="entry name" value="FAD/NAD(P)-binding domain"/>
    <property type="match status" value="1"/>
</dbReference>
<dbReference type="Proteomes" id="UP000664203">
    <property type="component" value="Unassembled WGS sequence"/>
</dbReference>
<evidence type="ECO:0000313" key="2">
    <source>
        <dbReference type="Proteomes" id="UP000664203"/>
    </source>
</evidence>
<organism evidence="1 2">
    <name type="scientific">Alectoria fallacina</name>
    <dbReference type="NCBI Taxonomy" id="1903189"/>
    <lineage>
        <taxon>Eukaryota</taxon>
        <taxon>Fungi</taxon>
        <taxon>Dikarya</taxon>
        <taxon>Ascomycota</taxon>
        <taxon>Pezizomycotina</taxon>
        <taxon>Lecanoromycetes</taxon>
        <taxon>OSLEUM clade</taxon>
        <taxon>Lecanoromycetidae</taxon>
        <taxon>Lecanorales</taxon>
        <taxon>Lecanorineae</taxon>
        <taxon>Parmeliaceae</taxon>
        <taxon>Alectoria</taxon>
    </lineage>
</organism>
<dbReference type="InterPro" id="IPR051704">
    <property type="entry name" value="FAD_aromatic-hydroxylase"/>
</dbReference>
<name>A0A8H3J2N2_9LECA</name>
<dbReference type="EMBL" id="CAJPDR010000554">
    <property type="protein sequence ID" value="CAF9939538.1"/>
    <property type="molecule type" value="Genomic_DNA"/>
</dbReference>
<sequence length="114" mass="12158">MDEADDSSMSLNAQAKLDSWSNGRMAVIGDAAYCPSPISGTGTSVASVGAYVLACTISRHGIDYGKAFEAYESLMRPYVDRVQKLPPRAPAIANPETAWRIGVLNVVLGFACWS</sequence>
<protein>
    <recommendedName>
        <fullName evidence="3">FAD-binding domain-containing protein</fullName>
    </recommendedName>
</protein>
<comment type="caution">
    <text evidence="1">The sequence shown here is derived from an EMBL/GenBank/DDBJ whole genome shotgun (WGS) entry which is preliminary data.</text>
</comment>
<accession>A0A8H3J2N2</accession>
<dbReference type="PANTHER" id="PTHR46865">
    <property type="entry name" value="OXIDOREDUCTASE-RELATED"/>
    <property type="match status" value="1"/>
</dbReference>
<keyword evidence="2" id="KW-1185">Reference proteome</keyword>
<evidence type="ECO:0008006" key="3">
    <source>
        <dbReference type="Google" id="ProtNLM"/>
    </source>
</evidence>
<evidence type="ECO:0000313" key="1">
    <source>
        <dbReference type="EMBL" id="CAF9939538.1"/>
    </source>
</evidence>
<dbReference type="OrthoDB" id="655030at2759"/>
<dbReference type="InterPro" id="IPR036188">
    <property type="entry name" value="FAD/NAD-bd_sf"/>
</dbReference>
<dbReference type="Gene3D" id="3.50.50.60">
    <property type="entry name" value="FAD/NAD(P)-binding domain"/>
    <property type="match status" value="1"/>
</dbReference>
<dbReference type="PANTHER" id="PTHR46865:SF2">
    <property type="entry name" value="MONOOXYGENASE"/>
    <property type="match status" value="1"/>
</dbReference>